<name>A0A4U3MEJ0_9ACTN</name>
<sequence>MVTSYREVVDRIYTLARLHALSVRWRETTTASRLLLLYDGTEVVVGRSMVPIRNITRAALEDVEHDLEHVFGRGWLR</sequence>
<dbReference type="OrthoDB" id="3538650at2"/>
<organism evidence="1 2">
    <name type="scientific">Herbidospora galbida</name>
    <dbReference type="NCBI Taxonomy" id="2575442"/>
    <lineage>
        <taxon>Bacteria</taxon>
        <taxon>Bacillati</taxon>
        <taxon>Actinomycetota</taxon>
        <taxon>Actinomycetes</taxon>
        <taxon>Streptosporangiales</taxon>
        <taxon>Streptosporangiaceae</taxon>
        <taxon>Herbidospora</taxon>
    </lineage>
</organism>
<keyword evidence="2" id="KW-1185">Reference proteome</keyword>
<proteinExistence type="predicted"/>
<reference evidence="1 2" key="1">
    <citation type="submission" date="2019-04" db="EMBL/GenBank/DDBJ databases">
        <title>Herbidospora sp. NEAU-GS14.nov., a novel actinomycete isolated from soil.</title>
        <authorList>
            <person name="Han L."/>
        </authorList>
    </citation>
    <scope>NUCLEOTIDE SEQUENCE [LARGE SCALE GENOMIC DNA]</scope>
    <source>
        <strain evidence="1 2">NEAU-GS14</strain>
    </source>
</reference>
<comment type="caution">
    <text evidence="1">The sequence shown here is derived from an EMBL/GenBank/DDBJ whole genome shotgun (WGS) entry which is preliminary data.</text>
</comment>
<evidence type="ECO:0000313" key="2">
    <source>
        <dbReference type="Proteomes" id="UP000308705"/>
    </source>
</evidence>
<dbReference type="RefSeq" id="WP_137249048.1">
    <property type="nucleotide sequence ID" value="NZ_SZQA01000022.1"/>
</dbReference>
<dbReference type="Proteomes" id="UP000308705">
    <property type="component" value="Unassembled WGS sequence"/>
</dbReference>
<protein>
    <submittedName>
        <fullName evidence="1">Uncharacterized protein</fullName>
    </submittedName>
</protein>
<dbReference type="EMBL" id="SZQA01000022">
    <property type="protein sequence ID" value="TKK86277.1"/>
    <property type="molecule type" value="Genomic_DNA"/>
</dbReference>
<dbReference type="AlphaFoldDB" id="A0A4U3MEJ0"/>
<gene>
    <name evidence="1" type="ORF">FDA94_22425</name>
</gene>
<evidence type="ECO:0000313" key="1">
    <source>
        <dbReference type="EMBL" id="TKK86277.1"/>
    </source>
</evidence>
<accession>A0A4U3MEJ0</accession>